<reference evidence="1 2" key="1">
    <citation type="submission" date="2019-08" db="EMBL/GenBank/DDBJ databases">
        <title>In-depth cultivation of the pig gut microbiome towards novel bacterial diversity and tailored functional studies.</title>
        <authorList>
            <person name="Wylensek D."/>
            <person name="Hitch T.C.A."/>
            <person name="Clavel T."/>
        </authorList>
    </citation>
    <scope>NUCLEOTIDE SEQUENCE [LARGE SCALE GENOMIC DNA]</scope>
    <source>
        <strain evidence="1 2">LKV-178-WT-2A</strain>
    </source>
</reference>
<sequence length="77" mass="8694">MDFKQYYITACFACLPNFIKTGNPNGLGLVSWPATNGKEVEPILQLDVNSFVEQDAKREQRNKTIVIGIFAPTNFRN</sequence>
<dbReference type="RefSeq" id="WP_154535642.1">
    <property type="nucleotide sequence ID" value="NZ_VUNG01000086.1"/>
</dbReference>
<dbReference type="Proteomes" id="UP000438914">
    <property type="component" value="Unassembled WGS sequence"/>
</dbReference>
<accession>A0A7K0KJK1</accession>
<evidence type="ECO:0000313" key="2">
    <source>
        <dbReference type="Proteomes" id="UP000438914"/>
    </source>
</evidence>
<keyword evidence="2" id="KW-1185">Reference proteome</keyword>
<protein>
    <submittedName>
        <fullName evidence="1">Carboxylesterase family protein</fullName>
    </submittedName>
</protein>
<organism evidence="1 2">
    <name type="scientific">Hallella mizrahii</name>
    <dbReference type="NCBI Taxonomy" id="2606637"/>
    <lineage>
        <taxon>Bacteria</taxon>
        <taxon>Pseudomonadati</taxon>
        <taxon>Bacteroidota</taxon>
        <taxon>Bacteroidia</taxon>
        <taxon>Bacteroidales</taxon>
        <taxon>Prevotellaceae</taxon>
        <taxon>Hallella</taxon>
    </lineage>
</organism>
<gene>
    <name evidence="1" type="ORF">FYJ73_15495</name>
</gene>
<dbReference type="AlphaFoldDB" id="A0A7K0KJK1"/>
<dbReference type="SUPFAM" id="SSF53474">
    <property type="entry name" value="alpha/beta-Hydrolases"/>
    <property type="match status" value="1"/>
</dbReference>
<evidence type="ECO:0000313" key="1">
    <source>
        <dbReference type="EMBL" id="MST86049.1"/>
    </source>
</evidence>
<dbReference type="EMBL" id="VUNG01000086">
    <property type="protein sequence ID" value="MST86049.1"/>
    <property type="molecule type" value="Genomic_DNA"/>
</dbReference>
<comment type="caution">
    <text evidence="1">The sequence shown here is derived from an EMBL/GenBank/DDBJ whole genome shotgun (WGS) entry which is preliminary data.</text>
</comment>
<name>A0A7K0KJK1_9BACT</name>
<proteinExistence type="predicted"/>
<dbReference type="InterPro" id="IPR029058">
    <property type="entry name" value="AB_hydrolase_fold"/>
</dbReference>